<dbReference type="Gene3D" id="1.20.1280.50">
    <property type="match status" value="1"/>
</dbReference>
<dbReference type="PANTHER" id="PTHR31672">
    <property type="entry name" value="BNACNNG10540D PROTEIN"/>
    <property type="match status" value="1"/>
</dbReference>
<proteinExistence type="predicted"/>
<dbReference type="Pfam" id="PF00646">
    <property type="entry name" value="F-box"/>
    <property type="match status" value="1"/>
</dbReference>
<evidence type="ECO:0000313" key="2">
    <source>
        <dbReference type="EMBL" id="RHN63682.1"/>
    </source>
</evidence>
<protein>
    <submittedName>
        <fullName evidence="2">Putative F-box domain-containing protein</fullName>
    </submittedName>
</protein>
<dbReference type="Proteomes" id="UP000265566">
    <property type="component" value="Chromosome 4"/>
</dbReference>
<sequence length="114" mass="12877">MGVTIVMRSRSGKRLLRYHQNGTVSIQSASETTVNKPLPPFLPEELIVEILLRLSVKSLLQYKCVCKTWKTLLSDPQFAKSHLLSSNVHPQLVSVFMGYCKLPFRILSFKTTVG</sequence>
<feature type="domain" description="F-box" evidence="1">
    <location>
        <begin position="42"/>
        <end position="82"/>
    </location>
</feature>
<name>A0A396IDT0_MEDTR</name>
<reference evidence="2" key="1">
    <citation type="journal article" date="2018" name="Nat. Plants">
        <title>Whole-genome landscape of Medicago truncatula symbiotic genes.</title>
        <authorList>
            <person name="Pecrix Y."/>
            <person name="Gamas P."/>
            <person name="Carrere S."/>
        </authorList>
    </citation>
    <scope>NUCLEOTIDE SEQUENCE</scope>
    <source>
        <tissue evidence="2">Leaves</tissue>
    </source>
</reference>
<comment type="caution">
    <text evidence="2">The sequence shown here is derived from an EMBL/GenBank/DDBJ whole genome shotgun (WGS) entry which is preliminary data.</text>
</comment>
<dbReference type="Gramene" id="rna26414">
    <property type="protein sequence ID" value="RHN63682.1"/>
    <property type="gene ID" value="gene26414"/>
</dbReference>
<dbReference type="SMART" id="SM00256">
    <property type="entry name" value="FBOX"/>
    <property type="match status" value="1"/>
</dbReference>
<gene>
    <name evidence="2" type="ORF">MtrunA17_Chr4g0060971</name>
</gene>
<dbReference type="SUPFAM" id="SSF81383">
    <property type="entry name" value="F-box domain"/>
    <property type="match status" value="1"/>
</dbReference>
<dbReference type="InterPro" id="IPR001810">
    <property type="entry name" value="F-box_dom"/>
</dbReference>
<dbReference type="InterPro" id="IPR036047">
    <property type="entry name" value="F-box-like_dom_sf"/>
</dbReference>
<dbReference type="PANTHER" id="PTHR31672:SF13">
    <property type="entry name" value="F-BOX PROTEIN CPR30-LIKE"/>
    <property type="match status" value="1"/>
</dbReference>
<dbReference type="EMBL" id="PSQE01000004">
    <property type="protein sequence ID" value="RHN63682.1"/>
    <property type="molecule type" value="Genomic_DNA"/>
</dbReference>
<dbReference type="AlphaFoldDB" id="A0A396IDT0"/>
<accession>A0A396IDT0</accession>
<dbReference type="InterPro" id="IPR050796">
    <property type="entry name" value="SCF_F-box_component"/>
</dbReference>
<dbReference type="PROSITE" id="PS50181">
    <property type="entry name" value="FBOX"/>
    <property type="match status" value="1"/>
</dbReference>
<organism evidence="2">
    <name type="scientific">Medicago truncatula</name>
    <name type="common">Barrel medic</name>
    <name type="synonym">Medicago tribuloides</name>
    <dbReference type="NCBI Taxonomy" id="3880"/>
    <lineage>
        <taxon>Eukaryota</taxon>
        <taxon>Viridiplantae</taxon>
        <taxon>Streptophyta</taxon>
        <taxon>Embryophyta</taxon>
        <taxon>Tracheophyta</taxon>
        <taxon>Spermatophyta</taxon>
        <taxon>Magnoliopsida</taxon>
        <taxon>eudicotyledons</taxon>
        <taxon>Gunneridae</taxon>
        <taxon>Pentapetalae</taxon>
        <taxon>rosids</taxon>
        <taxon>fabids</taxon>
        <taxon>Fabales</taxon>
        <taxon>Fabaceae</taxon>
        <taxon>Papilionoideae</taxon>
        <taxon>50 kb inversion clade</taxon>
        <taxon>NPAAA clade</taxon>
        <taxon>Hologalegina</taxon>
        <taxon>IRL clade</taxon>
        <taxon>Trifolieae</taxon>
        <taxon>Medicago</taxon>
    </lineage>
</organism>
<dbReference type="CDD" id="cd22157">
    <property type="entry name" value="F-box_AtFBW1-like"/>
    <property type="match status" value="1"/>
</dbReference>
<evidence type="ECO:0000259" key="1">
    <source>
        <dbReference type="PROSITE" id="PS50181"/>
    </source>
</evidence>